<feature type="transmembrane region" description="Helical" evidence="6">
    <location>
        <begin position="85"/>
        <end position="106"/>
    </location>
</feature>
<feature type="transmembrane region" description="Helical" evidence="6">
    <location>
        <begin position="485"/>
        <end position="508"/>
    </location>
</feature>
<evidence type="ECO:0000256" key="3">
    <source>
        <dbReference type="ARBA" id="ARBA00022692"/>
    </source>
</evidence>
<feature type="transmembrane region" description="Helical" evidence="6">
    <location>
        <begin position="165"/>
        <end position="184"/>
    </location>
</feature>
<dbReference type="RefSeq" id="WP_071312627.1">
    <property type="nucleotide sequence ID" value="NZ_MLQQ01000007.1"/>
</dbReference>
<feature type="transmembrane region" description="Helical" evidence="6">
    <location>
        <begin position="12"/>
        <end position="32"/>
    </location>
</feature>
<dbReference type="InterPro" id="IPR002797">
    <property type="entry name" value="Polysacc_synth"/>
</dbReference>
<dbReference type="InterPro" id="IPR050833">
    <property type="entry name" value="Poly_Biosynth_Transport"/>
</dbReference>
<dbReference type="PANTHER" id="PTHR30250:SF29">
    <property type="entry name" value="POLYSACCHARIDE BIOSYNTHESIS PROTEIN C-TERMINAL DOMAIN-CONTAINING PROTEIN"/>
    <property type="match status" value="1"/>
</dbReference>
<feature type="transmembrane region" description="Helical" evidence="6">
    <location>
        <begin position="445"/>
        <end position="465"/>
    </location>
</feature>
<evidence type="ECO:0000256" key="2">
    <source>
        <dbReference type="ARBA" id="ARBA00022475"/>
    </source>
</evidence>
<dbReference type="OrthoDB" id="9775950at2"/>
<gene>
    <name evidence="7" type="ORF">BKP35_06820</name>
</gene>
<sequence length="532" mass="58089">MDSAAKKSNKLWQGAVYLSLAAIVIKILSAVYRVPYQNIAGDVGFYVYQQIYPVYGIAILLSTYGFPVIISKLMSERESAKHEQIIKSAFFSLFLISFFVFIVFYVNAPFLANVMGDELLITPLRAVSFTFFVIPLLSVMRGYFQGKEEMLPTAVSQVTEQITRVCAILLFTYFLMSSGFGPYAAGTGAAIGSVIGGFIGFIVLYSYYIKQKGTVQSQHQTNNRICFEKVKTILVQGTMVCFSSLILIIFQLIDSVTVLRFLLESGIHIEIAKVSKGIFDRGQPLIQMGTIITTSFSLIVVPLIAKVKLGGRGDLVQKYSSLSLKISFLVGAAASIGLAVIIEPTNVMLFKDNQDSVVLAVMGLAIVFTALFLTSSAILHGLNKVYVTVIHVIVGTLIKLLLNVVLVPILGTLGAAIATVVACAVCATLNLIFLSRLQVLQRVSFSIGSKVVISLIALGTVTYLWKKTNFIIFDELLYSRIGSSFVALSSVAIGITVFLIFIIVSKLFSEQELEYLPKVGKLAVFMQSKIGK</sequence>
<feature type="transmembrane region" description="Helical" evidence="6">
    <location>
        <begin position="230"/>
        <end position="253"/>
    </location>
</feature>
<feature type="transmembrane region" description="Helical" evidence="6">
    <location>
        <begin position="357"/>
        <end position="379"/>
    </location>
</feature>
<protein>
    <submittedName>
        <fullName evidence="7">Uncharacterized protein</fullName>
    </submittedName>
</protein>
<evidence type="ECO:0000313" key="7">
    <source>
        <dbReference type="EMBL" id="OIJ14459.1"/>
    </source>
</evidence>
<keyword evidence="2" id="KW-1003">Cell membrane</keyword>
<accession>A0A1S2LPL3</accession>
<evidence type="ECO:0000256" key="6">
    <source>
        <dbReference type="SAM" id="Phobius"/>
    </source>
</evidence>
<feature type="transmembrane region" description="Helical" evidence="6">
    <location>
        <begin position="326"/>
        <end position="345"/>
    </location>
</feature>
<evidence type="ECO:0000256" key="5">
    <source>
        <dbReference type="ARBA" id="ARBA00023136"/>
    </source>
</evidence>
<dbReference type="AlphaFoldDB" id="A0A1S2LPL3"/>
<dbReference type="Pfam" id="PF01943">
    <property type="entry name" value="Polysacc_synt"/>
    <property type="match status" value="1"/>
</dbReference>
<comment type="subcellular location">
    <subcellularLocation>
        <location evidence="1">Cell membrane</location>
        <topology evidence="1">Multi-pass membrane protein</topology>
    </subcellularLocation>
</comment>
<dbReference type="GO" id="GO:0005886">
    <property type="term" value="C:plasma membrane"/>
    <property type="evidence" value="ECO:0007669"/>
    <property type="project" value="UniProtKB-SubCell"/>
</dbReference>
<feature type="transmembrane region" description="Helical" evidence="6">
    <location>
        <begin position="190"/>
        <end position="209"/>
    </location>
</feature>
<dbReference type="PIRSF" id="PIRSF038958">
    <property type="entry name" value="PG_synth_SpoVB"/>
    <property type="match status" value="1"/>
</dbReference>
<reference evidence="7 8" key="1">
    <citation type="submission" date="2016-10" db="EMBL/GenBank/DDBJ databases">
        <title>Draft genome sequences of four alkaliphilic bacteria belonging to the Anaerobacillus genus.</title>
        <authorList>
            <person name="Bassil N.M."/>
            <person name="Lloyd J.R."/>
        </authorList>
    </citation>
    <scope>NUCLEOTIDE SEQUENCE [LARGE SCALE GENOMIC DNA]</scope>
    <source>
        <strain evidence="7 8">DSM 15340</strain>
    </source>
</reference>
<evidence type="ECO:0000256" key="4">
    <source>
        <dbReference type="ARBA" id="ARBA00022989"/>
    </source>
</evidence>
<feature type="transmembrane region" description="Helical" evidence="6">
    <location>
        <begin position="285"/>
        <end position="305"/>
    </location>
</feature>
<dbReference type="PANTHER" id="PTHR30250">
    <property type="entry name" value="PST FAMILY PREDICTED COLANIC ACID TRANSPORTER"/>
    <property type="match status" value="1"/>
</dbReference>
<comment type="caution">
    <text evidence="7">The sequence shown here is derived from an EMBL/GenBank/DDBJ whole genome shotgun (WGS) entry which is preliminary data.</text>
</comment>
<evidence type="ECO:0000313" key="8">
    <source>
        <dbReference type="Proteomes" id="UP000180098"/>
    </source>
</evidence>
<keyword evidence="5 6" id="KW-0472">Membrane</keyword>
<name>A0A1S2LPL3_9BACI</name>
<organism evidence="7 8">
    <name type="scientific">Anaerobacillus arseniciselenatis</name>
    <dbReference type="NCBI Taxonomy" id="85682"/>
    <lineage>
        <taxon>Bacteria</taxon>
        <taxon>Bacillati</taxon>
        <taxon>Bacillota</taxon>
        <taxon>Bacilli</taxon>
        <taxon>Bacillales</taxon>
        <taxon>Bacillaceae</taxon>
        <taxon>Anaerobacillus</taxon>
    </lineage>
</organism>
<dbReference type="EMBL" id="MLQQ01000007">
    <property type="protein sequence ID" value="OIJ14459.1"/>
    <property type="molecule type" value="Genomic_DNA"/>
</dbReference>
<dbReference type="Proteomes" id="UP000180098">
    <property type="component" value="Unassembled WGS sequence"/>
</dbReference>
<feature type="transmembrane region" description="Helical" evidence="6">
    <location>
        <begin position="413"/>
        <end position="433"/>
    </location>
</feature>
<dbReference type="InterPro" id="IPR024923">
    <property type="entry name" value="PG_synth_SpoVB"/>
</dbReference>
<feature type="transmembrane region" description="Helical" evidence="6">
    <location>
        <begin position="52"/>
        <end position="73"/>
    </location>
</feature>
<keyword evidence="4 6" id="KW-1133">Transmembrane helix</keyword>
<keyword evidence="3 6" id="KW-0812">Transmembrane</keyword>
<feature type="transmembrane region" description="Helical" evidence="6">
    <location>
        <begin position="386"/>
        <end position="407"/>
    </location>
</feature>
<feature type="transmembrane region" description="Helical" evidence="6">
    <location>
        <begin position="126"/>
        <end position="144"/>
    </location>
</feature>
<proteinExistence type="predicted"/>
<keyword evidence="8" id="KW-1185">Reference proteome</keyword>
<evidence type="ECO:0000256" key="1">
    <source>
        <dbReference type="ARBA" id="ARBA00004651"/>
    </source>
</evidence>
<dbReference type="CDD" id="cd13124">
    <property type="entry name" value="MATE_SpoVB_like"/>
    <property type="match status" value="1"/>
</dbReference>